<dbReference type="Proteomes" id="UP001159257">
    <property type="component" value="Unassembled WGS sequence"/>
</dbReference>
<dbReference type="PANTHER" id="PTHR30026">
    <property type="entry name" value="OUTER MEMBRANE PROTEIN TOLC"/>
    <property type="match status" value="1"/>
</dbReference>
<name>A0ABY1RWC8_9GAMM</name>
<organism evidence="6 7">
    <name type="scientific">Marinobacterium sediminicola</name>
    <dbReference type="NCBI Taxonomy" id="518898"/>
    <lineage>
        <taxon>Bacteria</taxon>
        <taxon>Pseudomonadati</taxon>
        <taxon>Pseudomonadota</taxon>
        <taxon>Gammaproteobacteria</taxon>
        <taxon>Oceanospirillales</taxon>
        <taxon>Oceanospirillaceae</taxon>
        <taxon>Marinobacterium</taxon>
    </lineage>
</organism>
<comment type="subcellular location">
    <subcellularLocation>
        <location evidence="1">Cell outer membrane</location>
    </subcellularLocation>
</comment>
<dbReference type="SUPFAM" id="SSF56954">
    <property type="entry name" value="Outer membrane efflux proteins (OEP)"/>
    <property type="match status" value="1"/>
</dbReference>
<keyword evidence="7" id="KW-1185">Reference proteome</keyword>
<evidence type="ECO:0000313" key="7">
    <source>
        <dbReference type="Proteomes" id="UP001159257"/>
    </source>
</evidence>
<keyword evidence="3" id="KW-0812">Transmembrane</keyword>
<keyword evidence="4" id="KW-0472">Membrane</keyword>
<dbReference type="Gene3D" id="1.20.1600.10">
    <property type="entry name" value="Outer membrane efflux proteins (OEP)"/>
    <property type="match status" value="1"/>
</dbReference>
<evidence type="ECO:0000256" key="5">
    <source>
        <dbReference type="ARBA" id="ARBA00023237"/>
    </source>
</evidence>
<dbReference type="InterPro" id="IPR051906">
    <property type="entry name" value="TolC-like"/>
</dbReference>
<dbReference type="RefSeq" id="WP_239041946.1">
    <property type="nucleotide sequence ID" value="NZ_BAAAEY010000002.1"/>
</dbReference>
<evidence type="ECO:0000313" key="6">
    <source>
        <dbReference type="EMBL" id="SMR69585.1"/>
    </source>
</evidence>
<dbReference type="PROSITE" id="PS51257">
    <property type="entry name" value="PROKAR_LIPOPROTEIN"/>
    <property type="match status" value="1"/>
</dbReference>
<evidence type="ECO:0000256" key="3">
    <source>
        <dbReference type="ARBA" id="ARBA00022692"/>
    </source>
</evidence>
<dbReference type="EMBL" id="FXWV01000001">
    <property type="protein sequence ID" value="SMR69585.1"/>
    <property type="molecule type" value="Genomic_DNA"/>
</dbReference>
<proteinExistence type="predicted"/>
<reference evidence="6 7" key="1">
    <citation type="submission" date="2017-05" db="EMBL/GenBank/DDBJ databases">
        <authorList>
            <person name="Varghese N."/>
            <person name="Submissions S."/>
        </authorList>
    </citation>
    <scope>NUCLEOTIDE SEQUENCE [LARGE SCALE GENOMIC DNA]</scope>
    <source>
        <strain evidence="6 7">CGMCC 1.7287</strain>
    </source>
</reference>
<evidence type="ECO:0000256" key="4">
    <source>
        <dbReference type="ARBA" id="ARBA00023136"/>
    </source>
</evidence>
<dbReference type="PANTHER" id="PTHR30026:SF21">
    <property type="entry name" value="SLR1270 PROTEIN"/>
    <property type="match status" value="1"/>
</dbReference>
<gene>
    <name evidence="6" type="ORF">SAMN04487964_101293</name>
</gene>
<protein>
    <submittedName>
        <fullName evidence="6">Outer membrane protein TolC</fullName>
    </submittedName>
</protein>
<keyword evidence="2" id="KW-1134">Transmembrane beta strand</keyword>
<sequence length="513" mass="57526">MIGKASTLGRVLVLAGVTVVSGCAITPTDFSAADMNRINASDRQLAFAEMEPHGELISLEEAIARALKYNLDQRVRMLEQSLASGELEAGKYDMLPRLMASAGYSWRDNYGSRYSAPYTDPENLDTDLSTVDVSSEKTHETADLVLSWNLLDFGASYYTAKQNADKLLIANEKRRKAMHTLMQNVRTAYWRALAAEKLSERVGATIRDAEKALQDSVKLADERVRAPDESLRYQRNLLENLRLLESVERELASARIELANLIGLLPGTRFKLEEPAAHAKPLAVDVEQLEVRALVQNADLREQFFNARIAAQDTRKALLKLLPGISFEYGGYYDNDRYLIDEQWRAAGVKVSYNLFNLIAAPSRMKAAERNETLAEARRMALQMSVLTQVHLARHQYNDSLRQFGRADQIYQVDAQLEEVVRGRFQSNMVGEQARISANVTTILSELRRYQAMAKVQESLGRLQASIGLEPQLNSLDTTSLHELQGQIRGWLEQDVSEMVAMVNTPAEAEPAQ</sequence>
<accession>A0ABY1RWC8</accession>
<comment type="caution">
    <text evidence="6">The sequence shown here is derived from an EMBL/GenBank/DDBJ whole genome shotgun (WGS) entry which is preliminary data.</text>
</comment>
<evidence type="ECO:0000256" key="2">
    <source>
        <dbReference type="ARBA" id="ARBA00022452"/>
    </source>
</evidence>
<evidence type="ECO:0000256" key="1">
    <source>
        <dbReference type="ARBA" id="ARBA00004442"/>
    </source>
</evidence>
<keyword evidence="5" id="KW-0998">Cell outer membrane</keyword>